<keyword evidence="2" id="KW-0472">Membrane</keyword>
<reference evidence="3 4" key="1">
    <citation type="journal article" date="2018" name="Nat. Biotechnol.">
        <title>A standardized bacterial taxonomy based on genome phylogeny substantially revises the tree of life.</title>
        <authorList>
            <person name="Parks D.H."/>
            <person name="Chuvochina M."/>
            <person name="Waite D.W."/>
            <person name="Rinke C."/>
            <person name="Skarshewski A."/>
            <person name="Chaumeil P.A."/>
            <person name="Hugenholtz P."/>
        </authorList>
    </citation>
    <scope>NUCLEOTIDE SEQUENCE [LARGE SCALE GENOMIC DNA]</scope>
    <source>
        <strain evidence="3">UBA11247</strain>
    </source>
</reference>
<feature type="compositionally biased region" description="Basic and acidic residues" evidence="1">
    <location>
        <begin position="292"/>
        <end position="314"/>
    </location>
</feature>
<keyword evidence="2" id="KW-1133">Transmembrane helix</keyword>
<name>A0A3D4SZA1_9CORY</name>
<feature type="transmembrane region" description="Helical" evidence="2">
    <location>
        <begin position="156"/>
        <end position="177"/>
    </location>
</feature>
<feature type="transmembrane region" description="Helical" evidence="2">
    <location>
        <begin position="100"/>
        <end position="120"/>
    </location>
</feature>
<feature type="region of interest" description="Disordered" evidence="1">
    <location>
        <begin position="225"/>
        <end position="245"/>
    </location>
</feature>
<dbReference type="Proteomes" id="UP000261739">
    <property type="component" value="Unassembled WGS sequence"/>
</dbReference>
<feature type="compositionally biased region" description="Acidic residues" evidence="1">
    <location>
        <begin position="271"/>
        <end position="282"/>
    </location>
</feature>
<keyword evidence="2" id="KW-0812">Transmembrane</keyword>
<protein>
    <submittedName>
        <fullName evidence="3">ABC transporter permease</fullName>
    </submittedName>
</protein>
<feature type="transmembrane region" description="Helical" evidence="2">
    <location>
        <begin position="69"/>
        <end position="88"/>
    </location>
</feature>
<proteinExistence type="predicted"/>
<dbReference type="EMBL" id="DQID01000192">
    <property type="protein sequence ID" value="HCT14608.1"/>
    <property type="molecule type" value="Genomic_DNA"/>
</dbReference>
<comment type="caution">
    <text evidence="3">The sequence shown here is derived from an EMBL/GenBank/DDBJ whole genome shotgun (WGS) entry which is preliminary data.</text>
</comment>
<organism evidence="3 4">
    <name type="scientific">Corynebacterium nuruki</name>
    <dbReference type="NCBI Taxonomy" id="1032851"/>
    <lineage>
        <taxon>Bacteria</taxon>
        <taxon>Bacillati</taxon>
        <taxon>Actinomycetota</taxon>
        <taxon>Actinomycetes</taxon>
        <taxon>Mycobacteriales</taxon>
        <taxon>Corynebacteriaceae</taxon>
        <taxon>Corynebacterium</taxon>
    </lineage>
</organism>
<dbReference type="STRING" id="863239.GCA_000213935_00706"/>
<evidence type="ECO:0000313" key="3">
    <source>
        <dbReference type="EMBL" id="HCT14608.1"/>
    </source>
</evidence>
<evidence type="ECO:0000256" key="1">
    <source>
        <dbReference type="SAM" id="MobiDB-lite"/>
    </source>
</evidence>
<dbReference type="AlphaFoldDB" id="A0A3D4SZA1"/>
<feature type="compositionally biased region" description="Low complexity" evidence="1">
    <location>
        <begin position="235"/>
        <end position="245"/>
    </location>
</feature>
<feature type="region of interest" description="Disordered" evidence="1">
    <location>
        <begin position="257"/>
        <end position="314"/>
    </location>
</feature>
<accession>A0A3D4SZA1</accession>
<evidence type="ECO:0000256" key="2">
    <source>
        <dbReference type="SAM" id="Phobius"/>
    </source>
</evidence>
<sequence length="314" mass="33848">HDIGMTPMYLTLAWCISGYLAAMFIGLMGGPLRRMTRFAIIIGVSGVLSLLSAVLADLVLGAITGHFWALWGLGFCWAAAIGTAVNGLSYFAGRFIAAPAMLLFIFLSIPSSGAAMPIWMMPEIFQWLNNIVVGSGISEMLKHLVYGVGPGYSRGWRMLACYLVIGLLLTWAGRPYWEWKRVRRLLSGRRTMFQDAQRANGRRNADDESEILASYGLEVRESDGALVTTGGPTGSAGSANSANSTDADYRTQNFLFSGTLDPKLPDYGRDDSDDSDDSDDANSTDGTDSSDSTEHAAGRDTGAHGSRNDDGTTR</sequence>
<evidence type="ECO:0000313" key="4">
    <source>
        <dbReference type="Proteomes" id="UP000261739"/>
    </source>
</evidence>
<feature type="transmembrane region" description="Helical" evidence="2">
    <location>
        <begin position="6"/>
        <end position="27"/>
    </location>
</feature>
<feature type="non-terminal residue" evidence="3">
    <location>
        <position position="1"/>
    </location>
</feature>
<feature type="transmembrane region" description="Helical" evidence="2">
    <location>
        <begin position="39"/>
        <end position="63"/>
    </location>
</feature>
<gene>
    <name evidence="3" type="ORF">DIW82_07410</name>
</gene>